<dbReference type="CDD" id="cd00191">
    <property type="entry name" value="TY"/>
    <property type="match status" value="8"/>
</dbReference>
<dbReference type="EMBL" id="CALNXI010000459">
    <property type="protein sequence ID" value="CAH3027553.1"/>
    <property type="molecule type" value="Genomic_DNA"/>
</dbReference>
<evidence type="ECO:0000256" key="3">
    <source>
        <dbReference type="ARBA" id="ARBA00022737"/>
    </source>
</evidence>
<evidence type="ECO:0000259" key="7">
    <source>
        <dbReference type="PROSITE" id="PS51252"/>
    </source>
</evidence>
<feature type="disulfide bond" evidence="5">
    <location>
        <begin position="529"/>
        <end position="549"/>
    </location>
</feature>
<evidence type="ECO:0000256" key="4">
    <source>
        <dbReference type="ARBA" id="ARBA00023157"/>
    </source>
</evidence>
<feature type="domain" description="Thyroglobulin type-1" evidence="6">
    <location>
        <begin position="308"/>
        <end position="376"/>
    </location>
</feature>
<dbReference type="InterPro" id="IPR004094">
    <property type="entry name" value="Antistasin-like"/>
</dbReference>
<feature type="domain" description="Thyroglobulin type-1" evidence="6">
    <location>
        <begin position="490"/>
        <end position="549"/>
    </location>
</feature>
<dbReference type="PRINTS" id="PR00003">
    <property type="entry name" value="4DISULPHCORE"/>
</dbReference>
<dbReference type="InterPro" id="IPR051950">
    <property type="entry name" value="Dev_reg/Prot_inhib"/>
</dbReference>
<feature type="disulfide bond" evidence="5">
    <location>
        <begin position="901"/>
        <end position="908"/>
    </location>
</feature>
<dbReference type="Gene3D" id="4.10.75.10">
    <property type="entry name" value="Elafin-like"/>
    <property type="match status" value="3"/>
</dbReference>
<dbReference type="SMART" id="SM00211">
    <property type="entry name" value="TY"/>
    <property type="match status" value="9"/>
</dbReference>
<evidence type="ECO:0000313" key="9">
    <source>
        <dbReference type="EMBL" id="CAH3027553.1"/>
    </source>
</evidence>
<evidence type="ECO:0000256" key="5">
    <source>
        <dbReference type="PROSITE-ProRule" id="PRU00500"/>
    </source>
</evidence>
<evidence type="ECO:0000256" key="1">
    <source>
        <dbReference type="ARBA" id="ARBA00004613"/>
    </source>
</evidence>
<dbReference type="Pfam" id="PF00095">
    <property type="entry name" value="WAP"/>
    <property type="match status" value="3"/>
</dbReference>
<keyword evidence="2" id="KW-0964">Secreted</keyword>
<sequence>MLAATQKRPLLLGQYKPSCDANGHFNSIQNHEGYYFCVDERGIPDFSTKSRNNNIKCSELTPCRKKRQEALKLPAIGRFVPECKDDGSFKEKQCHASTGQCWCVDKNGHEFEGTRTRGELDCTATVCPASSKQLQCDPSLCSTASCPGQKDAKCRVNPCGKCEAEFVNQYGQKVNCYSKCQQQRLEALGTHSLDEKPAHPVVGRFVPQCAADGSYEEVQCYGSTGYCWCVDSEGSPVLGTMVRGLPHCKKSARGVCGGRPMFTCLRNFCEWSSCPAHPDAKCRVNPCGGCKVEFVDKDGKVVNCEKDLTKCQVENAKASTFSRSPQLQPIGRFVPKCEADGSYSQIQCWSSTGYCWCVDKNGDEIVGTRVRGRPTCRSGRSTRSVPIKDGFCPIIKEPRTSCPSLKCSADDDCSGMLKCCDVPGCGKTCQEPSFSTCINGTKPFLLCLHMCQFARCPAYPQATCFSDPCRMCKVEFRDEQGNVVNCTKGLTPCQARQKLSKGLLGEFVPKCKDDGSYEPLQSHEGYSWCVDEDGKEINGTRMRFKQPTCQLQALKSNLTLCQLQRLQSGTQMPGQYIPQCKDDGRFEEVQCHPSTGYCWCVDTEGWEIEGTKIRGMPSCKKTCHPVMCRMYCEFGWAKGPDGCDICKCADAPTKPGFCPAVESGQLGTCVEECSNDNDCHGNKKCCSNGCGHVCTAPEYKAKSGYCPAVETHHVGICKSECSSDRDCRGDQKCCRNGCSRVCSTPAQQACPRGAPLMMCLIDPCERASCPDNPKARCRPNYCGQCSAQFFDDNNNLVNCSASVTPCQKKYLEATGGPPGMVGQFIPHCHRDGSYSPLQCHASTGFCWCSTTDGKKIPKTESRVQPNCSRCKQQAYEATHPRRIGAYVPQCNDDGSYKRMQCWGSTGQCWCVTAGGTEVPGTRGRRQPKCDTNEAVVSAFSIESTCDNGKKWQLCKDVCKKATCTKNPDAKCVSPMGGCGTDACQPKFYDSLGKQVQCMTECQQKAYEATRKRLIGAFIPKCNEDGTYARVQCWGSTGYCWCASEDGTEWPGTRIRGQPKCDVNDGTCY</sequence>
<evidence type="ECO:0000313" key="10">
    <source>
        <dbReference type="Proteomes" id="UP001159427"/>
    </source>
</evidence>
<dbReference type="Pfam" id="PF00086">
    <property type="entry name" value="Thyroglobulin_1"/>
    <property type="match status" value="9"/>
</dbReference>
<feature type="disulfide bond" evidence="5">
    <location>
        <begin position="37"/>
        <end position="57"/>
    </location>
</feature>
<dbReference type="InterPro" id="IPR008197">
    <property type="entry name" value="WAP_dom"/>
</dbReference>
<keyword evidence="10" id="KW-1185">Reference proteome</keyword>
<organism evidence="9 10">
    <name type="scientific">Porites evermanni</name>
    <dbReference type="NCBI Taxonomy" id="104178"/>
    <lineage>
        <taxon>Eukaryota</taxon>
        <taxon>Metazoa</taxon>
        <taxon>Cnidaria</taxon>
        <taxon>Anthozoa</taxon>
        <taxon>Hexacorallia</taxon>
        <taxon>Scleractinia</taxon>
        <taxon>Fungiina</taxon>
        <taxon>Poritidae</taxon>
        <taxon>Porites</taxon>
    </lineage>
</organism>
<dbReference type="InterPro" id="IPR036857">
    <property type="entry name" value="Thyroglobulin_1_sf"/>
</dbReference>
<dbReference type="PROSITE" id="PS00484">
    <property type="entry name" value="THYROGLOBULIN_1_1"/>
    <property type="match status" value="6"/>
</dbReference>
<evidence type="ECO:0000256" key="2">
    <source>
        <dbReference type="ARBA" id="ARBA00022525"/>
    </source>
</evidence>
<dbReference type="PROSITE" id="PS51252">
    <property type="entry name" value="ANTISTASIN"/>
    <property type="match status" value="1"/>
</dbReference>
<dbReference type="SUPFAM" id="SSF57262">
    <property type="entry name" value="Leech antihemostatic proteins"/>
    <property type="match status" value="1"/>
</dbReference>
<dbReference type="SUPFAM" id="SSF57256">
    <property type="entry name" value="Elafin-like"/>
    <property type="match status" value="3"/>
</dbReference>
<feature type="disulfide bond" evidence="5">
    <location>
        <begin position="94"/>
        <end position="101"/>
    </location>
</feature>
<feature type="domain" description="Thyroglobulin type-1" evidence="6">
    <location>
        <begin position="803"/>
        <end position="862"/>
    </location>
</feature>
<keyword evidence="3" id="KW-0677">Repeat</keyword>
<name>A0ABN8MDL0_9CNID</name>
<evidence type="ECO:0000259" key="8">
    <source>
        <dbReference type="PROSITE" id="PS51390"/>
    </source>
</evidence>
<feature type="disulfide bond" evidence="5">
    <location>
        <begin position="561"/>
        <end position="580"/>
    </location>
</feature>
<comment type="caution">
    <text evidence="5">Lacks conserved residue(s) required for the propagation of feature annotation.</text>
</comment>
<feature type="disulfide bond" evidence="5">
    <location>
        <begin position="591"/>
        <end position="598"/>
    </location>
</feature>
<dbReference type="CDD" id="cd00199">
    <property type="entry name" value="WAP"/>
    <property type="match status" value="2"/>
</dbReference>
<dbReference type="PROSITE" id="PS51162">
    <property type="entry name" value="THYROGLOBULIN_1_2"/>
    <property type="match status" value="9"/>
</dbReference>
<accession>A0ABN8MDL0</accession>
<gene>
    <name evidence="9" type="ORF">PEVE_00031822</name>
</gene>
<feature type="domain" description="Thyroglobulin type-1" evidence="6">
    <location>
        <begin position="1"/>
        <end position="57"/>
    </location>
</feature>
<feature type="domain" description="Thyroglobulin type-1" evidence="6">
    <location>
        <begin position="867"/>
        <end position="929"/>
    </location>
</feature>
<comment type="subcellular location">
    <subcellularLocation>
        <location evidence="1">Secreted</location>
    </subcellularLocation>
</comment>
<evidence type="ECO:0000259" key="6">
    <source>
        <dbReference type="PROSITE" id="PS51162"/>
    </source>
</evidence>
<feature type="disulfide bond" evidence="5">
    <location>
        <begin position="1032"/>
        <end position="1039"/>
    </location>
</feature>
<dbReference type="InterPro" id="IPR011061">
    <property type="entry name" value="Hirudin/antistatin"/>
</dbReference>
<dbReference type="Pfam" id="PF02822">
    <property type="entry name" value="Antistasin"/>
    <property type="match status" value="1"/>
</dbReference>
<dbReference type="SMART" id="SM00217">
    <property type="entry name" value="WAP"/>
    <property type="match status" value="3"/>
</dbReference>
<dbReference type="InterPro" id="IPR036645">
    <property type="entry name" value="Elafin-like_sf"/>
</dbReference>
<feature type="disulfide bond" evidence="5">
    <location>
        <begin position="220"/>
        <end position="227"/>
    </location>
</feature>
<feature type="domain" description="Thyroglobulin type-1" evidence="6">
    <location>
        <begin position="60"/>
        <end position="122"/>
    </location>
</feature>
<feature type="domain" description="Thyroglobulin type-1" evidence="6">
    <location>
        <begin position="998"/>
        <end position="1060"/>
    </location>
</feature>
<feature type="domain" description="WAP" evidence="8">
    <location>
        <begin position="385"/>
        <end position="433"/>
    </location>
</feature>
<dbReference type="PANTHER" id="PTHR12352">
    <property type="entry name" value="SECRETED MODULAR CALCIUM-BINDING PROTEIN"/>
    <property type="match status" value="1"/>
</dbReference>
<reference evidence="9 10" key="1">
    <citation type="submission" date="2022-05" db="EMBL/GenBank/DDBJ databases">
        <authorList>
            <consortium name="Genoscope - CEA"/>
            <person name="William W."/>
        </authorList>
    </citation>
    <scope>NUCLEOTIDE SEQUENCE [LARGE SCALE GENOMIC DNA]</scope>
</reference>
<feature type="disulfide bond" evidence="5">
    <location>
        <begin position="839"/>
        <end position="846"/>
    </location>
</feature>
<feature type="domain" description="Thyroglobulin type-1" evidence="6">
    <location>
        <begin position="558"/>
        <end position="623"/>
    </location>
</feature>
<dbReference type="Gene3D" id="4.10.800.10">
    <property type="entry name" value="Thyroglobulin type-1"/>
    <property type="match status" value="9"/>
</dbReference>
<feature type="domain" description="Antistasin-like" evidence="7">
    <location>
        <begin position="623"/>
        <end position="648"/>
    </location>
</feature>
<feature type="domain" description="WAP" evidence="8">
    <location>
        <begin position="651"/>
        <end position="698"/>
    </location>
</feature>
<dbReference type="PANTHER" id="PTHR12352:SF3">
    <property type="entry name" value="NIDOGEN-2"/>
    <property type="match status" value="1"/>
</dbReference>
<keyword evidence="4 5" id="KW-1015">Disulfide bond</keyword>
<dbReference type="PROSITE" id="PS51390">
    <property type="entry name" value="WAP"/>
    <property type="match status" value="3"/>
</dbReference>
<feature type="disulfide bond" evidence="5">
    <location>
        <begin position="348"/>
        <end position="355"/>
    </location>
</feature>
<protein>
    <submittedName>
        <fullName evidence="9">Uncharacterized protein</fullName>
    </submittedName>
</protein>
<comment type="caution">
    <text evidence="9">The sequence shown here is derived from an EMBL/GenBank/DDBJ whole genome shotgun (WGS) entry which is preliminary data.</text>
</comment>
<feature type="domain" description="Thyroglobulin type-1" evidence="6">
    <location>
        <begin position="177"/>
        <end position="248"/>
    </location>
</feature>
<proteinExistence type="predicted"/>
<feature type="domain" description="WAP" evidence="8">
    <location>
        <begin position="699"/>
        <end position="746"/>
    </location>
</feature>
<dbReference type="SUPFAM" id="SSF57610">
    <property type="entry name" value="Thyroglobulin type-1 domain"/>
    <property type="match status" value="9"/>
</dbReference>
<dbReference type="InterPro" id="IPR000716">
    <property type="entry name" value="Thyroglobulin_1"/>
</dbReference>
<dbReference type="Proteomes" id="UP001159427">
    <property type="component" value="Unassembled WGS sequence"/>
</dbReference>